<sequence>MEEFTEVSDTLFIPLRGRIYSTENFPEILKDEEALKIKDKLPPEKGKQSQYTFMASAVRARNMDRYIKQFLDKNNNEDCIIVELGCGLETSFYRNDNGKAHWYELDLPEVINYRRQFFKETERCQFIEGDIKQVSWINKLKLEVGSKPILFSAGGLFHYFPKEDVLKIIRNLCQFENSELVFDTLNHLGIKGIKRYMKQIGHEQATMYFYVDDGNVLVKEIGEPTVELLKEEKYYCEIPKSDLDFTTKVSMRVSDLCNMVKMIHLKLK</sequence>
<dbReference type="OrthoDB" id="203237at2759"/>
<gene>
    <name evidence="3" type="ORF">BCR32DRAFT_325890</name>
</gene>
<dbReference type="PIRSF" id="PIRSF028177">
    <property type="entry name" value="Polyketide_synth_Omtfrase_TcmP"/>
    <property type="match status" value="1"/>
</dbReference>
<dbReference type="InterPro" id="IPR007213">
    <property type="entry name" value="Ppm1/Ppm2/Tcmp"/>
</dbReference>
<comment type="caution">
    <text evidence="3">The sequence shown here is derived from an EMBL/GenBank/DDBJ whole genome shotgun (WGS) entry which is preliminary data.</text>
</comment>
<keyword evidence="4" id="KW-1185">Reference proteome</keyword>
<name>A0A1Y1XFE5_9FUNG</name>
<dbReference type="PANTHER" id="PTHR43619:SF2">
    <property type="entry name" value="S-ADENOSYL-L-METHIONINE-DEPENDENT METHYLTRANSFERASES SUPERFAMILY PROTEIN"/>
    <property type="match status" value="1"/>
</dbReference>
<dbReference type="PANTHER" id="PTHR43619">
    <property type="entry name" value="S-ADENOSYL-L-METHIONINE-DEPENDENT METHYLTRANSFERASE YKTD-RELATED"/>
    <property type="match status" value="1"/>
</dbReference>
<evidence type="ECO:0000313" key="4">
    <source>
        <dbReference type="Proteomes" id="UP000193944"/>
    </source>
</evidence>
<keyword evidence="1 3" id="KW-0489">Methyltransferase</keyword>
<organism evidence="3 4">
    <name type="scientific">Anaeromyces robustus</name>
    <dbReference type="NCBI Taxonomy" id="1754192"/>
    <lineage>
        <taxon>Eukaryota</taxon>
        <taxon>Fungi</taxon>
        <taxon>Fungi incertae sedis</taxon>
        <taxon>Chytridiomycota</taxon>
        <taxon>Chytridiomycota incertae sedis</taxon>
        <taxon>Neocallimastigomycetes</taxon>
        <taxon>Neocallimastigales</taxon>
        <taxon>Neocallimastigaceae</taxon>
        <taxon>Anaeromyces</taxon>
    </lineage>
</organism>
<reference evidence="3 4" key="2">
    <citation type="submission" date="2016-08" db="EMBL/GenBank/DDBJ databases">
        <title>Pervasive Adenine N6-methylation of Active Genes in Fungi.</title>
        <authorList>
            <consortium name="DOE Joint Genome Institute"/>
            <person name="Mondo S.J."/>
            <person name="Dannebaum R.O."/>
            <person name="Kuo R.C."/>
            <person name="Labutti K."/>
            <person name="Haridas S."/>
            <person name="Kuo A."/>
            <person name="Salamov A."/>
            <person name="Ahrendt S.R."/>
            <person name="Lipzen A."/>
            <person name="Sullivan W."/>
            <person name="Andreopoulos W.B."/>
            <person name="Clum A."/>
            <person name="Lindquist E."/>
            <person name="Daum C."/>
            <person name="Ramamoorthy G.K."/>
            <person name="Gryganskyi A."/>
            <person name="Culley D."/>
            <person name="Magnuson J.K."/>
            <person name="James T.Y."/>
            <person name="O'Malley M.A."/>
            <person name="Stajich J.E."/>
            <person name="Spatafora J.W."/>
            <person name="Visel A."/>
            <person name="Grigoriev I.V."/>
        </authorList>
    </citation>
    <scope>NUCLEOTIDE SEQUENCE [LARGE SCALE GENOMIC DNA]</scope>
    <source>
        <strain evidence="3 4">S4</strain>
    </source>
</reference>
<evidence type="ECO:0000256" key="1">
    <source>
        <dbReference type="ARBA" id="ARBA00022603"/>
    </source>
</evidence>
<dbReference type="Proteomes" id="UP000193944">
    <property type="component" value="Unassembled WGS sequence"/>
</dbReference>
<evidence type="ECO:0000256" key="2">
    <source>
        <dbReference type="ARBA" id="ARBA00022679"/>
    </source>
</evidence>
<protein>
    <submittedName>
        <fullName evidence="3">O-methyltransferase</fullName>
    </submittedName>
</protein>
<dbReference type="GO" id="GO:0008168">
    <property type="term" value="F:methyltransferase activity"/>
    <property type="evidence" value="ECO:0007669"/>
    <property type="project" value="UniProtKB-KW"/>
</dbReference>
<dbReference type="Gene3D" id="3.40.50.150">
    <property type="entry name" value="Vaccinia Virus protein VP39"/>
    <property type="match status" value="1"/>
</dbReference>
<accession>A0A1Y1XFE5</accession>
<dbReference type="Pfam" id="PF04072">
    <property type="entry name" value="LCM"/>
    <property type="match status" value="1"/>
</dbReference>
<evidence type="ECO:0000313" key="3">
    <source>
        <dbReference type="EMBL" id="ORX84475.1"/>
    </source>
</evidence>
<dbReference type="InterPro" id="IPR016874">
    <property type="entry name" value="TcmP-like"/>
</dbReference>
<dbReference type="AlphaFoldDB" id="A0A1Y1XFE5"/>
<dbReference type="SUPFAM" id="SSF53335">
    <property type="entry name" value="S-adenosyl-L-methionine-dependent methyltransferases"/>
    <property type="match status" value="1"/>
</dbReference>
<keyword evidence="2 3" id="KW-0808">Transferase</keyword>
<dbReference type="InterPro" id="IPR029063">
    <property type="entry name" value="SAM-dependent_MTases_sf"/>
</dbReference>
<dbReference type="GO" id="GO:0032259">
    <property type="term" value="P:methylation"/>
    <property type="evidence" value="ECO:0007669"/>
    <property type="project" value="UniProtKB-KW"/>
</dbReference>
<reference evidence="3 4" key="1">
    <citation type="submission" date="2016-08" db="EMBL/GenBank/DDBJ databases">
        <title>A Parts List for Fungal Cellulosomes Revealed by Comparative Genomics.</title>
        <authorList>
            <consortium name="DOE Joint Genome Institute"/>
            <person name="Haitjema C.H."/>
            <person name="Gilmore S.P."/>
            <person name="Henske J.K."/>
            <person name="Solomon K.V."/>
            <person name="De Groot R."/>
            <person name="Kuo A."/>
            <person name="Mondo S.J."/>
            <person name="Salamov A.A."/>
            <person name="Labutti K."/>
            <person name="Zhao Z."/>
            <person name="Chiniquy J."/>
            <person name="Barry K."/>
            <person name="Brewer H.M."/>
            <person name="Purvine S.O."/>
            <person name="Wright A.T."/>
            <person name="Boxma B."/>
            <person name="Van Alen T."/>
            <person name="Hackstein J.H."/>
            <person name="Baker S.E."/>
            <person name="Grigoriev I.V."/>
            <person name="O'Malley M.A."/>
        </authorList>
    </citation>
    <scope>NUCLEOTIDE SEQUENCE [LARGE SCALE GENOMIC DNA]</scope>
    <source>
        <strain evidence="3 4">S4</strain>
    </source>
</reference>
<proteinExistence type="predicted"/>
<dbReference type="EMBL" id="MCFG01000051">
    <property type="protein sequence ID" value="ORX84475.1"/>
    <property type="molecule type" value="Genomic_DNA"/>
</dbReference>